<evidence type="ECO:0000313" key="2">
    <source>
        <dbReference type="EMBL" id="WAM30837.1"/>
    </source>
</evidence>
<dbReference type="EMBL" id="CP113864">
    <property type="protein sequence ID" value="WAM30837.1"/>
    <property type="molecule type" value="Genomic_DNA"/>
</dbReference>
<evidence type="ECO:0000313" key="3">
    <source>
        <dbReference type="Proteomes" id="UP001164745"/>
    </source>
</evidence>
<proteinExistence type="predicted"/>
<feature type="transmembrane region" description="Helical" evidence="1">
    <location>
        <begin position="39"/>
        <end position="61"/>
    </location>
</feature>
<keyword evidence="1" id="KW-1133">Transmembrane helix</keyword>
<accession>A0ABY7BDD9</accession>
<keyword evidence="1" id="KW-0472">Membrane</keyword>
<gene>
    <name evidence="2" type="ORF">OTJ99_001621</name>
</gene>
<keyword evidence="3" id="KW-1185">Reference proteome</keyword>
<dbReference type="Proteomes" id="UP001164745">
    <property type="component" value="Chromosome"/>
</dbReference>
<keyword evidence="1" id="KW-0812">Transmembrane</keyword>
<organism evidence="2 3">
    <name type="scientific">Caldicellulosiruptor naganoensis</name>
    <dbReference type="NCBI Taxonomy" id="29324"/>
    <lineage>
        <taxon>Bacteria</taxon>
        <taxon>Bacillati</taxon>
        <taxon>Bacillota</taxon>
        <taxon>Bacillota incertae sedis</taxon>
        <taxon>Caldicellulosiruptorales</taxon>
        <taxon>Caldicellulosiruptoraceae</taxon>
        <taxon>Caldicellulosiruptor</taxon>
    </lineage>
</organism>
<evidence type="ECO:0008006" key="4">
    <source>
        <dbReference type="Google" id="ProtNLM"/>
    </source>
</evidence>
<reference evidence="2" key="1">
    <citation type="submission" date="2022-12" db="EMBL/GenBank/DDBJ databases">
        <authorList>
            <person name="Bing R.G."/>
            <person name="Willard D.J."/>
            <person name="Manesh M.J.H."/>
            <person name="Laemthong T."/>
            <person name="Crosby J.R."/>
            <person name="Kelly R.M."/>
        </authorList>
    </citation>
    <scope>NUCLEOTIDE SEQUENCE</scope>
    <source>
        <strain evidence="2">DSM 8991</strain>
    </source>
</reference>
<protein>
    <recommendedName>
        <fullName evidence="4">ABC transmembrane type-1 domain-containing protein</fullName>
    </recommendedName>
</protein>
<feature type="transmembrane region" description="Helical" evidence="1">
    <location>
        <begin position="104"/>
        <end position="127"/>
    </location>
</feature>
<sequence length="136" mass="16023">MRVFEIIIYQLNVLFFDRIRAQKKNQDYSIKSATKMVMLLLHNFAEIMFWYLSMMICILKLEGDFSQQSTVWDYIRSNILNVATFNSNEIEKIVNKTNSNIANLIFFENITGLFMTLLCLARFVNLLPTVKSKDEM</sequence>
<dbReference type="RefSeq" id="WP_045165873.1">
    <property type="nucleotide sequence ID" value="NZ_CP113864.1"/>
</dbReference>
<name>A0ABY7BDD9_9FIRM</name>
<evidence type="ECO:0000256" key="1">
    <source>
        <dbReference type="SAM" id="Phobius"/>
    </source>
</evidence>